<evidence type="ECO:0000259" key="2">
    <source>
        <dbReference type="Pfam" id="PF01757"/>
    </source>
</evidence>
<feature type="transmembrane region" description="Helical" evidence="1">
    <location>
        <begin position="172"/>
        <end position="189"/>
    </location>
</feature>
<gene>
    <name evidence="3" type="ORF">ACU52_00595</name>
</gene>
<sequence>MCVPLYLFLSGYGLYLLFHKNGSIFPIKRILKLYFIFWTCFLVFIPLGCFLVPKFYPGDWIIFIENVTAWKTSYNWEWWFIFPYILLLLTSNILFHCISRWNFLTSFLFSCIVYVISYLIISLYKPQLVEYFALYNFFEYLRMLCSFMWGALFAKYDLFYKIKNTIKLKGQWTNVLMLFILACAFFLRVLISNHAASVLFMIVFACCFYMMKKSRNIENFFMLMGKHSTNIWLVHTFFCYYYFHDFIYGFKYPILIYIVTFGFSFISSVVINKIYHLLFGKMDSYILQLKK</sequence>
<dbReference type="InterPro" id="IPR002656">
    <property type="entry name" value="Acyl_transf_3_dom"/>
</dbReference>
<keyword evidence="1" id="KW-0812">Transmembrane</keyword>
<feature type="transmembrane region" description="Helical" evidence="1">
    <location>
        <begin position="223"/>
        <end position="243"/>
    </location>
</feature>
<feature type="transmembrane region" description="Helical" evidence="1">
    <location>
        <begin position="34"/>
        <end position="56"/>
    </location>
</feature>
<evidence type="ECO:0000313" key="4">
    <source>
        <dbReference type="Proteomes" id="UP000036951"/>
    </source>
</evidence>
<dbReference type="Proteomes" id="UP000036951">
    <property type="component" value="Unassembled WGS sequence"/>
</dbReference>
<feature type="transmembrane region" description="Helical" evidence="1">
    <location>
        <begin position="6"/>
        <end position="22"/>
    </location>
</feature>
<feature type="transmembrane region" description="Helical" evidence="1">
    <location>
        <begin position="76"/>
        <end position="95"/>
    </location>
</feature>
<feature type="transmembrane region" description="Helical" evidence="1">
    <location>
        <begin position="195"/>
        <end position="211"/>
    </location>
</feature>
<dbReference type="AlphaFoldDB" id="A0A8E1URC3"/>
<feature type="transmembrane region" description="Helical" evidence="1">
    <location>
        <begin position="102"/>
        <end position="121"/>
    </location>
</feature>
<keyword evidence="1" id="KW-1133">Transmembrane helix</keyword>
<comment type="caution">
    <text evidence="3">The sequence shown here is derived from an EMBL/GenBank/DDBJ whole genome shotgun (WGS) entry which is preliminary data.</text>
</comment>
<feature type="transmembrane region" description="Helical" evidence="1">
    <location>
        <begin position="255"/>
        <end position="275"/>
    </location>
</feature>
<keyword evidence="4" id="KW-1185">Reference proteome</keyword>
<name>A0A8E1URC3_9BACT</name>
<feature type="transmembrane region" description="Helical" evidence="1">
    <location>
        <begin position="141"/>
        <end position="160"/>
    </location>
</feature>
<feature type="domain" description="Acyltransferase 3" evidence="2">
    <location>
        <begin position="2"/>
        <end position="271"/>
    </location>
</feature>
<dbReference type="GO" id="GO:0016747">
    <property type="term" value="F:acyltransferase activity, transferring groups other than amino-acyl groups"/>
    <property type="evidence" value="ECO:0007669"/>
    <property type="project" value="InterPro"/>
</dbReference>
<protein>
    <recommendedName>
        <fullName evidence="2">Acyltransferase 3 domain-containing protein</fullName>
    </recommendedName>
</protein>
<evidence type="ECO:0000256" key="1">
    <source>
        <dbReference type="SAM" id="Phobius"/>
    </source>
</evidence>
<dbReference type="Pfam" id="PF01757">
    <property type="entry name" value="Acyl_transf_3"/>
    <property type="match status" value="1"/>
</dbReference>
<proteinExistence type="predicted"/>
<dbReference type="EMBL" id="LFQU01000001">
    <property type="protein sequence ID" value="KOO69890.1"/>
    <property type="molecule type" value="Genomic_DNA"/>
</dbReference>
<reference evidence="3 4" key="1">
    <citation type="submission" date="2015-06" db="EMBL/GenBank/DDBJ databases">
        <title>Prevotella sp. 109, sp. nov., a novel member of the family Prevotellaceae isolated from human faeces.</title>
        <authorList>
            <person name="Shkoporov A.N."/>
            <person name="Chaplin A.V."/>
            <person name="Kafarskaia L.I."/>
            <person name="Efimov B.A."/>
        </authorList>
    </citation>
    <scope>NUCLEOTIDE SEQUENCE [LARGE SCALE GENOMIC DNA]</scope>
    <source>
        <strain evidence="3 4">109</strain>
    </source>
</reference>
<organism evidence="3 4">
    <name type="scientific">Xylanibacter rarus</name>
    <dbReference type="NCBI Taxonomy" id="1676614"/>
    <lineage>
        <taxon>Bacteria</taxon>
        <taxon>Pseudomonadati</taxon>
        <taxon>Bacteroidota</taxon>
        <taxon>Bacteroidia</taxon>
        <taxon>Bacteroidales</taxon>
        <taxon>Prevotellaceae</taxon>
        <taxon>Xylanibacter</taxon>
    </lineage>
</organism>
<keyword evidence="1" id="KW-0472">Membrane</keyword>
<accession>A0A8E1URC3</accession>
<evidence type="ECO:0000313" key="3">
    <source>
        <dbReference type="EMBL" id="KOO69890.1"/>
    </source>
</evidence>